<keyword evidence="2 4" id="KW-0238">DNA-binding</keyword>
<proteinExistence type="predicted"/>
<dbReference type="PANTHER" id="PTHR30055">
    <property type="entry name" value="HTH-TYPE TRANSCRIPTIONAL REGULATOR RUTR"/>
    <property type="match status" value="1"/>
</dbReference>
<feature type="DNA-binding region" description="H-T-H motif" evidence="4">
    <location>
        <begin position="32"/>
        <end position="51"/>
    </location>
</feature>
<dbReference type="SUPFAM" id="SSF46689">
    <property type="entry name" value="Homeodomain-like"/>
    <property type="match status" value="1"/>
</dbReference>
<protein>
    <submittedName>
        <fullName evidence="6">TetR/AcrR family transcriptional regulator</fullName>
    </submittedName>
</protein>
<dbReference type="EMBL" id="BAABGU010000086">
    <property type="protein sequence ID" value="GAA4581411.1"/>
    <property type="molecule type" value="Genomic_DNA"/>
</dbReference>
<dbReference type="PANTHER" id="PTHR30055:SF234">
    <property type="entry name" value="HTH-TYPE TRANSCRIPTIONAL REGULATOR BETI"/>
    <property type="match status" value="1"/>
</dbReference>
<comment type="caution">
    <text evidence="6">The sequence shown here is derived from an EMBL/GenBank/DDBJ whole genome shotgun (WGS) entry which is preliminary data.</text>
</comment>
<evidence type="ECO:0000313" key="7">
    <source>
        <dbReference type="Proteomes" id="UP001500307"/>
    </source>
</evidence>
<dbReference type="RefSeq" id="WP_346125539.1">
    <property type="nucleotide sequence ID" value="NZ_BAABGU010000086.1"/>
</dbReference>
<keyword evidence="1" id="KW-0805">Transcription regulation</keyword>
<dbReference type="PROSITE" id="PS01081">
    <property type="entry name" value="HTH_TETR_1"/>
    <property type="match status" value="1"/>
</dbReference>
<feature type="domain" description="HTH tetR-type" evidence="5">
    <location>
        <begin position="9"/>
        <end position="69"/>
    </location>
</feature>
<dbReference type="Gene3D" id="1.10.357.10">
    <property type="entry name" value="Tetracycline Repressor, domain 2"/>
    <property type="match status" value="1"/>
</dbReference>
<name>A0ABP8T4D7_9ACTN</name>
<organism evidence="6 7">
    <name type="scientific">Micromonospora coerulea</name>
    <dbReference type="NCBI Taxonomy" id="47856"/>
    <lineage>
        <taxon>Bacteria</taxon>
        <taxon>Bacillati</taxon>
        <taxon>Actinomycetota</taxon>
        <taxon>Actinomycetes</taxon>
        <taxon>Micromonosporales</taxon>
        <taxon>Micromonosporaceae</taxon>
        <taxon>Micromonospora</taxon>
    </lineage>
</organism>
<dbReference type="InterPro" id="IPR009057">
    <property type="entry name" value="Homeodomain-like_sf"/>
</dbReference>
<dbReference type="PROSITE" id="PS50977">
    <property type="entry name" value="HTH_TETR_2"/>
    <property type="match status" value="1"/>
</dbReference>
<dbReference type="PRINTS" id="PR00455">
    <property type="entry name" value="HTHTETR"/>
</dbReference>
<evidence type="ECO:0000256" key="3">
    <source>
        <dbReference type="ARBA" id="ARBA00023163"/>
    </source>
</evidence>
<accession>A0ABP8T4D7</accession>
<keyword evidence="3" id="KW-0804">Transcription</keyword>
<dbReference type="Proteomes" id="UP001500307">
    <property type="component" value="Unassembled WGS sequence"/>
</dbReference>
<reference evidence="7" key="1">
    <citation type="journal article" date="2019" name="Int. J. Syst. Evol. Microbiol.">
        <title>The Global Catalogue of Microorganisms (GCM) 10K type strain sequencing project: providing services to taxonomists for standard genome sequencing and annotation.</title>
        <authorList>
            <consortium name="The Broad Institute Genomics Platform"/>
            <consortium name="The Broad Institute Genome Sequencing Center for Infectious Disease"/>
            <person name="Wu L."/>
            <person name="Ma J."/>
        </authorList>
    </citation>
    <scope>NUCLEOTIDE SEQUENCE [LARGE SCALE GENOMIC DNA]</scope>
    <source>
        <strain evidence="7">JCM 3175</strain>
    </source>
</reference>
<sequence length="240" mass="26196">MTALTEHDSGTAARILAAARELVLKRGVKGVTVAEIAEKAHVGKGTAYLYWGTKEDLLIGLFAREFLAAVDADIDALTTDPDLSRPHRLCPRLVRNVLDRPFVRALAGGDADQLGATAQHPRSTELLDMLGPAALMYTVLPVWRQYRLVRTDWPLNEQAYALHALMAGFLEAAARPQVLRGVTVDAPDKVMAAAVTALLGPEEARPTEVRATANEGLRLMREGRKTLLSLITTNQETKRK</sequence>
<evidence type="ECO:0000313" key="6">
    <source>
        <dbReference type="EMBL" id="GAA4581411.1"/>
    </source>
</evidence>
<dbReference type="Pfam" id="PF00440">
    <property type="entry name" value="TetR_N"/>
    <property type="match status" value="1"/>
</dbReference>
<evidence type="ECO:0000256" key="1">
    <source>
        <dbReference type="ARBA" id="ARBA00023015"/>
    </source>
</evidence>
<dbReference type="InterPro" id="IPR001647">
    <property type="entry name" value="HTH_TetR"/>
</dbReference>
<dbReference type="InterPro" id="IPR050109">
    <property type="entry name" value="HTH-type_TetR-like_transc_reg"/>
</dbReference>
<evidence type="ECO:0000259" key="5">
    <source>
        <dbReference type="PROSITE" id="PS50977"/>
    </source>
</evidence>
<gene>
    <name evidence="6" type="ORF">GCM10023176_62140</name>
</gene>
<evidence type="ECO:0000256" key="4">
    <source>
        <dbReference type="PROSITE-ProRule" id="PRU00335"/>
    </source>
</evidence>
<evidence type="ECO:0000256" key="2">
    <source>
        <dbReference type="ARBA" id="ARBA00023125"/>
    </source>
</evidence>
<keyword evidence="7" id="KW-1185">Reference proteome</keyword>
<dbReference type="InterPro" id="IPR023772">
    <property type="entry name" value="DNA-bd_HTH_TetR-type_CS"/>
</dbReference>